<sequence length="78" mass="8396">MPGAVGIVDALNFLQHVIAGHTLRLIQQQNAVNVAATTTRTTHQSSLLSSGFTRRSSSCFTTLVTRLDIRIPSTSELS</sequence>
<gene>
    <name evidence="1" type="ORF">ERS008207_03964</name>
</gene>
<dbReference type="EMBL" id="CQPD01000050">
    <property type="protein sequence ID" value="CNU97973.1"/>
    <property type="molecule type" value="Genomic_DNA"/>
</dbReference>
<protein>
    <submittedName>
        <fullName evidence="1">Uncharacterized protein</fullName>
    </submittedName>
</protein>
<evidence type="ECO:0000313" key="1">
    <source>
        <dbReference type="EMBL" id="CNU97973.1"/>
    </source>
</evidence>
<reference evidence="1 2" key="1">
    <citation type="submission" date="2015-03" db="EMBL/GenBank/DDBJ databases">
        <authorList>
            <consortium name="Pathogen Informatics"/>
        </authorList>
    </citation>
    <scope>NUCLEOTIDE SEQUENCE [LARGE SCALE GENOMIC DNA]</scope>
    <source>
        <strain evidence="1 2">D4891</strain>
    </source>
</reference>
<dbReference type="Proteomes" id="UP000042394">
    <property type="component" value="Unassembled WGS sequence"/>
</dbReference>
<dbReference type="AlphaFoldDB" id="A0A655E124"/>
<organism evidence="1 2">
    <name type="scientific">Salmonella enterica subsp. enterica serovar Bovismorbificans</name>
    <dbReference type="NCBI Taxonomy" id="58097"/>
    <lineage>
        <taxon>Bacteria</taxon>
        <taxon>Pseudomonadati</taxon>
        <taxon>Pseudomonadota</taxon>
        <taxon>Gammaproteobacteria</taxon>
        <taxon>Enterobacterales</taxon>
        <taxon>Enterobacteriaceae</taxon>
        <taxon>Salmonella</taxon>
    </lineage>
</organism>
<name>A0A655E124_SALET</name>
<accession>A0A655E124</accession>
<proteinExistence type="predicted"/>
<evidence type="ECO:0000313" key="2">
    <source>
        <dbReference type="Proteomes" id="UP000042394"/>
    </source>
</evidence>